<sequence length="232" mass="27340">MEKLMTRARHTEKNQLVLWWLCQFGFSDRFTLSKALKVNHLGQGYYFSKLEKERIIEAIDQKILPRKLYRLGSNGAKLAEYLFPPTDTKRIYNVAYSTYLHESRVQGVAAAFDEPLQVKNAKKYLYGKNIKIPDLLVGKNAYEIEVTRKSSKWIFNAYLSHLQNIKKGHYQRVIYLFQHAVMRDTYEKLFLQARWPYYQSKGNNLVKTDATFEASAIHGRNFFQFGLIEDYL</sequence>
<name>A0A4P9VE68_9GAMM</name>
<dbReference type="Proteomes" id="UP000257039">
    <property type="component" value="Unassembled WGS sequence"/>
</dbReference>
<gene>
    <name evidence="1" type="ORF">B9G39_29230</name>
    <name evidence="2" type="ORF">B9G39_29245</name>
</gene>
<keyword evidence="3" id="KW-1185">Reference proteome</keyword>
<protein>
    <submittedName>
        <fullName evidence="2">Uncharacterized protein</fullName>
    </submittedName>
</protein>
<evidence type="ECO:0000313" key="3">
    <source>
        <dbReference type="Proteomes" id="UP000257039"/>
    </source>
</evidence>
<evidence type="ECO:0000313" key="2">
    <source>
        <dbReference type="EMBL" id="RDH41358.1"/>
    </source>
</evidence>
<accession>A0A4P9VE68</accession>
<reference evidence="2 3" key="1">
    <citation type="submission" date="2017-04" db="EMBL/GenBank/DDBJ databases">
        <title>Draft genome sequence of Zooshikella ganghwensis VG4 isolated from Red Sea sediments.</title>
        <authorList>
            <person name="Rehman Z."/>
            <person name="Alam I."/>
            <person name="Kamau A."/>
            <person name="Bajic V."/>
            <person name="Leiknes T."/>
        </authorList>
    </citation>
    <scope>NUCLEOTIDE SEQUENCE [LARGE SCALE GENOMIC DNA]</scope>
    <source>
        <strain evidence="2 3">VG4</strain>
    </source>
</reference>
<comment type="caution">
    <text evidence="2">The sequence shown here is derived from an EMBL/GenBank/DDBJ whole genome shotgun (WGS) entry which is preliminary data.</text>
</comment>
<evidence type="ECO:0000313" key="1">
    <source>
        <dbReference type="EMBL" id="RDH41355.1"/>
    </source>
</evidence>
<organism evidence="2 3">
    <name type="scientific">Zooshikella ganghwensis</name>
    <dbReference type="NCBI Taxonomy" id="202772"/>
    <lineage>
        <taxon>Bacteria</taxon>
        <taxon>Pseudomonadati</taxon>
        <taxon>Pseudomonadota</taxon>
        <taxon>Gammaproteobacteria</taxon>
        <taxon>Oceanospirillales</taxon>
        <taxon>Zooshikellaceae</taxon>
        <taxon>Zooshikella</taxon>
    </lineage>
</organism>
<dbReference type="AlphaFoldDB" id="A0A4P9VE68"/>
<dbReference type="EMBL" id="NDXW01000010">
    <property type="protein sequence ID" value="RDH41358.1"/>
    <property type="molecule type" value="Genomic_DNA"/>
</dbReference>
<dbReference type="EMBL" id="NDXW01000010">
    <property type="protein sequence ID" value="RDH41355.1"/>
    <property type="molecule type" value="Genomic_DNA"/>
</dbReference>
<proteinExistence type="predicted"/>
<dbReference type="RefSeq" id="WP_094789979.1">
    <property type="nucleotide sequence ID" value="NZ_NDXW01000010.1"/>
</dbReference>